<dbReference type="Gene3D" id="1.10.3380.20">
    <property type="match status" value="1"/>
</dbReference>
<sequence length="73" mass="8412">MVVAFCSRLGWTYLHDLLKGFAARLAFGVRRELTELVSIEGLDASRKIIHFQRSNLPRPRYNLICPAFQLYDG</sequence>
<name>A0A0B1TB00_OESDE</name>
<dbReference type="SUPFAM" id="SSF158702">
    <property type="entry name" value="Sec63 N-terminal domain-like"/>
    <property type="match status" value="1"/>
</dbReference>
<evidence type="ECO:0000313" key="2">
    <source>
        <dbReference type="Proteomes" id="UP000053660"/>
    </source>
</evidence>
<reference evidence="1 2" key="1">
    <citation type="submission" date="2014-03" db="EMBL/GenBank/DDBJ databases">
        <title>Draft genome of the hookworm Oesophagostomum dentatum.</title>
        <authorList>
            <person name="Mitreva M."/>
        </authorList>
    </citation>
    <scope>NUCLEOTIDE SEQUENCE [LARGE SCALE GENOMIC DNA]</scope>
    <source>
        <strain evidence="1 2">OD-Hann</strain>
    </source>
</reference>
<gene>
    <name evidence="1" type="ORF">OESDEN_05341</name>
</gene>
<evidence type="ECO:0000313" key="1">
    <source>
        <dbReference type="EMBL" id="KHJ94723.1"/>
    </source>
</evidence>
<dbReference type="Proteomes" id="UP000053660">
    <property type="component" value="Unassembled WGS sequence"/>
</dbReference>
<dbReference type="EMBL" id="KN550219">
    <property type="protein sequence ID" value="KHJ94723.1"/>
    <property type="molecule type" value="Genomic_DNA"/>
</dbReference>
<protein>
    <submittedName>
        <fullName evidence="1">Uncharacterized protein</fullName>
    </submittedName>
</protein>
<keyword evidence="2" id="KW-1185">Reference proteome</keyword>
<organism evidence="1 2">
    <name type="scientific">Oesophagostomum dentatum</name>
    <name type="common">Nodular worm</name>
    <dbReference type="NCBI Taxonomy" id="61180"/>
    <lineage>
        <taxon>Eukaryota</taxon>
        <taxon>Metazoa</taxon>
        <taxon>Ecdysozoa</taxon>
        <taxon>Nematoda</taxon>
        <taxon>Chromadorea</taxon>
        <taxon>Rhabditida</taxon>
        <taxon>Rhabditina</taxon>
        <taxon>Rhabditomorpha</taxon>
        <taxon>Strongyloidea</taxon>
        <taxon>Strongylidae</taxon>
        <taxon>Oesophagostomum</taxon>
    </lineage>
</organism>
<proteinExistence type="predicted"/>
<dbReference type="OrthoDB" id="2320933at2759"/>
<accession>A0A0B1TB00</accession>
<dbReference type="AlphaFoldDB" id="A0A0B1TB00"/>